<name>A0ABS1UWC0_9PROT</name>
<feature type="chain" id="PRO_5046267553" evidence="1">
    <location>
        <begin position="26"/>
        <end position="121"/>
    </location>
</feature>
<sequence length="121" mass="11959">MAWTVDARIPLRLVADAAGLSAALAAGPPAAVLAEAPAPASPGGVALMVFEGAEAHPAACTCCAGRPAAAVALDRLFQARVRGQSPWFDRVVALAGSDAGRAQVQAALAGDAVTAARFRAG</sequence>
<organism evidence="2 3">
    <name type="scientific">Belnapia mucosa</name>
    <dbReference type="NCBI Taxonomy" id="2804532"/>
    <lineage>
        <taxon>Bacteria</taxon>
        <taxon>Pseudomonadati</taxon>
        <taxon>Pseudomonadota</taxon>
        <taxon>Alphaproteobacteria</taxon>
        <taxon>Acetobacterales</taxon>
        <taxon>Roseomonadaceae</taxon>
        <taxon>Belnapia</taxon>
    </lineage>
</organism>
<evidence type="ECO:0000313" key="2">
    <source>
        <dbReference type="EMBL" id="MBL6453774.1"/>
    </source>
</evidence>
<dbReference type="RefSeq" id="WP_202823526.1">
    <property type="nucleotide sequence ID" value="NZ_JAEUXJ010000001.1"/>
</dbReference>
<protein>
    <submittedName>
        <fullName evidence="2">Uncharacterized protein</fullName>
    </submittedName>
</protein>
<feature type="signal peptide" evidence="1">
    <location>
        <begin position="1"/>
        <end position="25"/>
    </location>
</feature>
<proteinExistence type="predicted"/>
<evidence type="ECO:0000313" key="3">
    <source>
        <dbReference type="Proteomes" id="UP000606490"/>
    </source>
</evidence>
<accession>A0ABS1UWC0</accession>
<keyword evidence="1" id="KW-0732">Signal</keyword>
<gene>
    <name evidence="2" type="ORF">JMJ55_00480</name>
</gene>
<dbReference type="EMBL" id="JAEUXJ010000001">
    <property type="protein sequence ID" value="MBL6453774.1"/>
    <property type="molecule type" value="Genomic_DNA"/>
</dbReference>
<dbReference type="Proteomes" id="UP000606490">
    <property type="component" value="Unassembled WGS sequence"/>
</dbReference>
<reference evidence="2 3" key="1">
    <citation type="submission" date="2021-01" db="EMBL/GenBank/DDBJ databases">
        <title>Belnapia mucosa sp. nov. and Belnapia arida sp. nov., isolated from the Tabernas Desert (Almeria, Spain).</title>
        <authorList>
            <person name="Molina-Menor E."/>
            <person name="Vidal-Verdu A."/>
            <person name="Calonge A."/>
            <person name="Satari L."/>
            <person name="Pereto Magraner J."/>
            <person name="Porcar Miralles M."/>
        </authorList>
    </citation>
    <scope>NUCLEOTIDE SEQUENCE [LARGE SCALE GENOMIC DNA]</scope>
    <source>
        <strain evidence="2 3">T6</strain>
    </source>
</reference>
<evidence type="ECO:0000256" key="1">
    <source>
        <dbReference type="SAM" id="SignalP"/>
    </source>
</evidence>
<keyword evidence="3" id="KW-1185">Reference proteome</keyword>
<comment type="caution">
    <text evidence="2">The sequence shown here is derived from an EMBL/GenBank/DDBJ whole genome shotgun (WGS) entry which is preliminary data.</text>
</comment>